<accession>A0ABX5GSF5</accession>
<dbReference type="InterPro" id="IPR000182">
    <property type="entry name" value="GNAT_dom"/>
</dbReference>
<dbReference type="EMBL" id="PYOP01000013">
    <property type="protein sequence ID" value="PSW96563.1"/>
    <property type="molecule type" value="Genomic_DNA"/>
</dbReference>
<dbReference type="Pfam" id="PF13302">
    <property type="entry name" value="Acetyltransf_3"/>
    <property type="match status" value="1"/>
</dbReference>
<dbReference type="RefSeq" id="WP_045036789.1">
    <property type="nucleotide sequence ID" value="NZ_JZSR01000012.1"/>
</dbReference>
<dbReference type="PANTHER" id="PTHR43792">
    <property type="entry name" value="GNAT FAMILY, PUTATIVE (AFU_ORTHOLOGUE AFUA_3G00765)-RELATED-RELATED"/>
    <property type="match status" value="1"/>
</dbReference>
<dbReference type="SUPFAM" id="SSF55729">
    <property type="entry name" value="Acyl-CoA N-acyltransferases (Nat)"/>
    <property type="match status" value="1"/>
</dbReference>
<sequence>MKLISETEQLIIRQLTLDDAEFIIQLLNEEAFIRYIADKNVRTHADAVNYLTNGPLASYRDYGFGLNLVLLKETATPIGICGLLKREELDYPDLGYAFLTEFCKKGYATEAASSVLNVEMKAHSLNTVLAVTLLDNEGSNRLLQKIGFELKGTMALYGSQNNLYEYTSDK</sequence>
<keyword evidence="3" id="KW-1185">Reference proteome</keyword>
<dbReference type="PANTHER" id="PTHR43792:SF1">
    <property type="entry name" value="N-ACETYLTRANSFERASE DOMAIN-CONTAINING PROTEIN"/>
    <property type="match status" value="1"/>
</dbReference>
<reference evidence="2 3" key="1">
    <citation type="submission" date="2018-03" db="EMBL/GenBank/DDBJ databases">
        <title>Whole genome sequencing of Histamine producing bacteria.</title>
        <authorList>
            <person name="Butler K."/>
        </authorList>
    </citation>
    <scope>NUCLEOTIDE SEQUENCE [LARGE SCALE GENOMIC DNA]</scope>
    <source>
        <strain evidence="2 3">ATCC 51761</strain>
    </source>
</reference>
<dbReference type="Gene3D" id="3.40.630.30">
    <property type="match status" value="1"/>
</dbReference>
<evidence type="ECO:0000313" key="3">
    <source>
        <dbReference type="Proteomes" id="UP000241190"/>
    </source>
</evidence>
<name>A0ABX5GSF5_9GAMM</name>
<protein>
    <submittedName>
        <fullName evidence="2">N-acetyltransferase</fullName>
    </submittedName>
</protein>
<evidence type="ECO:0000313" key="2">
    <source>
        <dbReference type="EMBL" id="PSW96563.1"/>
    </source>
</evidence>
<evidence type="ECO:0000259" key="1">
    <source>
        <dbReference type="PROSITE" id="PS51186"/>
    </source>
</evidence>
<organism evidence="2 3">
    <name type="scientific">Photobacterium iliopiscarium</name>
    <dbReference type="NCBI Taxonomy" id="56192"/>
    <lineage>
        <taxon>Bacteria</taxon>
        <taxon>Pseudomonadati</taxon>
        <taxon>Pseudomonadota</taxon>
        <taxon>Gammaproteobacteria</taxon>
        <taxon>Vibrionales</taxon>
        <taxon>Vibrionaceae</taxon>
        <taxon>Photobacterium</taxon>
    </lineage>
</organism>
<comment type="caution">
    <text evidence="2">The sequence shown here is derived from an EMBL/GenBank/DDBJ whole genome shotgun (WGS) entry which is preliminary data.</text>
</comment>
<dbReference type="InterPro" id="IPR016181">
    <property type="entry name" value="Acyl_CoA_acyltransferase"/>
</dbReference>
<dbReference type="PROSITE" id="PS51186">
    <property type="entry name" value="GNAT"/>
    <property type="match status" value="1"/>
</dbReference>
<feature type="domain" description="N-acetyltransferase" evidence="1">
    <location>
        <begin position="10"/>
        <end position="169"/>
    </location>
</feature>
<gene>
    <name evidence="2" type="ORF">C9J52_10025</name>
</gene>
<proteinExistence type="predicted"/>
<dbReference type="Proteomes" id="UP000241190">
    <property type="component" value="Unassembled WGS sequence"/>
</dbReference>
<dbReference type="InterPro" id="IPR051531">
    <property type="entry name" value="N-acetyltransferase"/>
</dbReference>